<dbReference type="PANTHER" id="PTHR43581:SF2">
    <property type="entry name" value="EXCINUCLEASE ATPASE SUBUNIT"/>
    <property type="match status" value="1"/>
</dbReference>
<dbReference type="InterPro" id="IPR027417">
    <property type="entry name" value="P-loop_NTPase"/>
</dbReference>
<evidence type="ECO:0000313" key="2">
    <source>
        <dbReference type="EMBL" id="TXC64677.1"/>
    </source>
</evidence>
<dbReference type="EMBL" id="VOQQ01000001">
    <property type="protein sequence ID" value="TXC64677.1"/>
    <property type="molecule type" value="Genomic_DNA"/>
</dbReference>
<sequence length="591" mass="65908">MALQRFKIENQKSIRLAECAHVPRIMVIAGPNGVGKSTLLYAINQGRGERISDPDTRFLYQGPHRVMRSTQVQRRWLGGPARWLRDILSSGDVSGFEGLNFFNPARTPSNVDEAGSTIKHILGKIENRRQAILAGTLDRLRESNGAIDAGSIPDVYTSLRTLTEFILPHLKFARIDFTNEDDIRCVWERRDAASSHEVDIDDLSSGEKAVIVLFLPLLEEQLEAGLRSLEAFKGTAAPEPEASADRVILIDEPEQHLHPDLQAKILTYMRRVSDESRTQFIITTHSPTILDQAFDTELFVLAEPDPGNPTASQLKLIANNAERLEALKQLAGSAYFLTTGRVIVCIEGERDADPETPTDARLLEILYPRASAVTLVPTTGKGNVILTVQRLREHLPENTFRIRVRGLIDADQSDEIEGVEQLPVCMIENLLLSPISLHTYLAEQGVETFANPEAVERELRRIASTLREKEIILRLRRKIKPVMIRLSGATVNALKASRDEKRAVVEAMLPADPELGDLVDEVTGVVDRIIASGTELDQFRGKDILRLFYQQHAAPAGIAYNPMCIDVARRVARDENITTRLDPVFERLLAA</sequence>
<accession>A0A5C6TWF6</accession>
<keyword evidence="2" id="KW-0067">ATP-binding</keyword>
<dbReference type="SMART" id="SM00382">
    <property type="entry name" value="AAA"/>
    <property type="match status" value="1"/>
</dbReference>
<name>A0A5C6TWF6_9SPHN</name>
<dbReference type="GO" id="GO:0016887">
    <property type="term" value="F:ATP hydrolysis activity"/>
    <property type="evidence" value="ECO:0007669"/>
    <property type="project" value="InterPro"/>
</dbReference>
<dbReference type="Proteomes" id="UP000321249">
    <property type="component" value="Unassembled WGS sequence"/>
</dbReference>
<comment type="caution">
    <text evidence="2">The sequence shown here is derived from an EMBL/GenBank/DDBJ whole genome shotgun (WGS) entry which is preliminary data.</text>
</comment>
<organism evidence="2 3">
    <name type="scientific">Allosphingosinicella ginsenosidimutans</name>
    <dbReference type="NCBI Taxonomy" id="1176539"/>
    <lineage>
        <taxon>Bacteria</taxon>
        <taxon>Pseudomonadati</taxon>
        <taxon>Pseudomonadota</taxon>
        <taxon>Alphaproteobacteria</taxon>
        <taxon>Sphingomonadales</taxon>
        <taxon>Sphingomonadaceae</taxon>
        <taxon>Allosphingosinicella</taxon>
    </lineage>
</organism>
<dbReference type="RefSeq" id="WP_147044100.1">
    <property type="nucleotide sequence ID" value="NZ_BAABIR010000001.1"/>
</dbReference>
<protein>
    <submittedName>
        <fullName evidence="2">ATP-binding protein</fullName>
    </submittedName>
</protein>
<dbReference type="Pfam" id="PF13304">
    <property type="entry name" value="AAA_21"/>
    <property type="match status" value="1"/>
</dbReference>
<dbReference type="InterPro" id="IPR003959">
    <property type="entry name" value="ATPase_AAA_core"/>
</dbReference>
<dbReference type="PANTHER" id="PTHR43581">
    <property type="entry name" value="ATP/GTP PHOSPHATASE"/>
    <property type="match status" value="1"/>
</dbReference>
<dbReference type="CDD" id="cd00267">
    <property type="entry name" value="ABC_ATPase"/>
    <property type="match status" value="1"/>
</dbReference>
<gene>
    <name evidence="2" type="ORF">FRZ32_14090</name>
</gene>
<feature type="domain" description="AAA+ ATPase" evidence="1">
    <location>
        <begin position="22"/>
        <end position="304"/>
    </location>
</feature>
<dbReference type="InterPro" id="IPR003593">
    <property type="entry name" value="AAA+_ATPase"/>
</dbReference>
<evidence type="ECO:0000259" key="1">
    <source>
        <dbReference type="SMART" id="SM00382"/>
    </source>
</evidence>
<keyword evidence="3" id="KW-1185">Reference proteome</keyword>
<keyword evidence="2" id="KW-0547">Nucleotide-binding</keyword>
<dbReference type="AlphaFoldDB" id="A0A5C6TWF6"/>
<reference evidence="2 3" key="1">
    <citation type="journal article" date="2015" name="J. Microbiol.">
        <title>Sphingosinicella ginsenosidimutans sp. nov., with ginsenoside converting activity.</title>
        <authorList>
            <person name="Kim J.K."/>
            <person name="Kang M.S."/>
            <person name="Park S.C."/>
            <person name="Kim K.M."/>
            <person name="Choi K."/>
            <person name="Yoon M.H."/>
            <person name="Im W.T."/>
        </authorList>
    </citation>
    <scope>NUCLEOTIDE SEQUENCE [LARGE SCALE GENOMIC DNA]</scope>
    <source>
        <strain evidence="2 3">BS-11</strain>
    </source>
</reference>
<dbReference type="OrthoDB" id="9816534at2"/>
<proteinExistence type="predicted"/>
<dbReference type="SUPFAM" id="SSF52540">
    <property type="entry name" value="P-loop containing nucleoside triphosphate hydrolases"/>
    <property type="match status" value="1"/>
</dbReference>
<dbReference type="GO" id="GO:0005524">
    <property type="term" value="F:ATP binding"/>
    <property type="evidence" value="ECO:0007669"/>
    <property type="project" value="UniProtKB-KW"/>
</dbReference>
<dbReference type="InterPro" id="IPR051396">
    <property type="entry name" value="Bact_Antivir_Def_Nuclease"/>
</dbReference>
<dbReference type="Gene3D" id="3.40.50.300">
    <property type="entry name" value="P-loop containing nucleotide triphosphate hydrolases"/>
    <property type="match status" value="2"/>
</dbReference>
<evidence type="ECO:0000313" key="3">
    <source>
        <dbReference type="Proteomes" id="UP000321249"/>
    </source>
</evidence>